<reference evidence="1" key="1">
    <citation type="submission" date="2020-08" db="EMBL/GenBank/DDBJ databases">
        <title>Multicomponent nature underlies the extraordinary mechanical properties of spider dragline silk.</title>
        <authorList>
            <person name="Kono N."/>
            <person name="Nakamura H."/>
            <person name="Mori M."/>
            <person name="Yoshida Y."/>
            <person name="Ohtoshi R."/>
            <person name="Malay A.D."/>
            <person name="Moran D.A.P."/>
            <person name="Tomita M."/>
            <person name="Numata K."/>
            <person name="Arakawa K."/>
        </authorList>
    </citation>
    <scope>NUCLEOTIDE SEQUENCE</scope>
</reference>
<comment type="caution">
    <text evidence="1">The sequence shown here is derived from an EMBL/GenBank/DDBJ whole genome shotgun (WGS) entry which is preliminary data.</text>
</comment>
<accession>A0A8X6NKM7</accession>
<evidence type="ECO:0000313" key="2">
    <source>
        <dbReference type="Proteomes" id="UP000887013"/>
    </source>
</evidence>
<feature type="non-terminal residue" evidence="1">
    <location>
        <position position="16"/>
    </location>
</feature>
<name>A0A8X6NKM7_NEPPI</name>
<organism evidence="1 2">
    <name type="scientific">Nephila pilipes</name>
    <name type="common">Giant wood spider</name>
    <name type="synonym">Nephila maculata</name>
    <dbReference type="NCBI Taxonomy" id="299642"/>
    <lineage>
        <taxon>Eukaryota</taxon>
        <taxon>Metazoa</taxon>
        <taxon>Ecdysozoa</taxon>
        <taxon>Arthropoda</taxon>
        <taxon>Chelicerata</taxon>
        <taxon>Arachnida</taxon>
        <taxon>Araneae</taxon>
        <taxon>Araneomorphae</taxon>
        <taxon>Entelegynae</taxon>
        <taxon>Araneoidea</taxon>
        <taxon>Nephilidae</taxon>
        <taxon>Nephila</taxon>
    </lineage>
</organism>
<sequence length="16" mass="1813">MILEKDLSLIRNSAPL</sequence>
<dbReference type="AlphaFoldDB" id="A0A8X6NKM7"/>
<proteinExistence type="predicted"/>
<protein>
    <submittedName>
        <fullName evidence="1">Uncharacterized protein</fullName>
    </submittedName>
</protein>
<dbReference type="Proteomes" id="UP000887013">
    <property type="component" value="Unassembled WGS sequence"/>
</dbReference>
<evidence type="ECO:0000313" key="1">
    <source>
        <dbReference type="EMBL" id="GFT20416.1"/>
    </source>
</evidence>
<keyword evidence="2" id="KW-1185">Reference proteome</keyword>
<dbReference type="EMBL" id="BMAW01105687">
    <property type="protein sequence ID" value="GFT20416.1"/>
    <property type="molecule type" value="Genomic_DNA"/>
</dbReference>
<gene>
    <name evidence="1" type="ORF">NPIL_347791</name>
</gene>